<protein>
    <submittedName>
        <fullName evidence="2">Uncharacterized protein</fullName>
    </submittedName>
</protein>
<feature type="compositionally biased region" description="Basic and acidic residues" evidence="1">
    <location>
        <begin position="23"/>
        <end position="35"/>
    </location>
</feature>
<gene>
    <name evidence="2" type="ORF">FOXG_18150</name>
</gene>
<feature type="region of interest" description="Disordered" evidence="1">
    <location>
        <begin position="1"/>
        <end position="42"/>
    </location>
</feature>
<sequence>MTAEDAYERLSDGNTKMHVGRTGFEKRKENKETRVQQRSKGV</sequence>
<dbReference type="AlphaFoldDB" id="A0A0J9UEB2"/>
<accession>A0A0J9UEB2</accession>
<dbReference type="KEGG" id="fox:FOXG_18150"/>
<dbReference type="Proteomes" id="UP000009097">
    <property type="component" value="Unassembled WGS sequence"/>
</dbReference>
<evidence type="ECO:0000256" key="1">
    <source>
        <dbReference type="SAM" id="MobiDB-lite"/>
    </source>
</evidence>
<reference evidence="2" key="2">
    <citation type="journal article" date="2010" name="Nature">
        <title>Comparative genomics reveals mobile pathogenicity chromosomes in Fusarium.</title>
        <authorList>
            <person name="Ma L.J."/>
            <person name="van der Does H.C."/>
            <person name="Borkovich K.A."/>
            <person name="Coleman J.J."/>
            <person name="Daboussi M.J."/>
            <person name="Di Pietro A."/>
            <person name="Dufresne M."/>
            <person name="Freitag M."/>
            <person name="Grabherr M."/>
            <person name="Henrissat B."/>
            <person name="Houterman P.M."/>
            <person name="Kang S."/>
            <person name="Shim W.B."/>
            <person name="Woloshuk C."/>
            <person name="Xie X."/>
            <person name="Xu J.R."/>
            <person name="Antoniw J."/>
            <person name="Baker S.E."/>
            <person name="Bluhm B.H."/>
            <person name="Breakspear A."/>
            <person name="Brown D.W."/>
            <person name="Butchko R.A."/>
            <person name="Chapman S."/>
            <person name="Coulson R."/>
            <person name="Coutinho P.M."/>
            <person name="Danchin E.G."/>
            <person name="Diener A."/>
            <person name="Gale L.R."/>
            <person name="Gardiner D.M."/>
            <person name="Goff S."/>
            <person name="Hammond-Kosack K.E."/>
            <person name="Hilburn K."/>
            <person name="Hua-Van A."/>
            <person name="Jonkers W."/>
            <person name="Kazan K."/>
            <person name="Kodira C.D."/>
            <person name="Koehrsen M."/>
            <person name="Kumar L."/>
            <person name="Lee Y.H."/>
            <person name="Li L."/>
            <person name="Manners J.M."/>
            <person name="Miranda-Saavedra D."/>
            <person name="Mukherjee M."/>
            <person name="Park G."/>
            <person name="Park J."/>
            <person name="Park S.Y."/>
            <person name="Proctor R.H."/>
            <person name="Regev A."/>
            <person name="Ruiz-Roldan M.C."/>
            <person name="Sain D."/>
            <person name="Sakthikumar S."/>
            <person name="Sykes S."/>
            <person name="Schwartz D.C."/>
            <person name="Turgeon B.G."/>
            <person name="Wapinski I."/>
            <person name="Yoder O."/>
            <person name="Young S."/>
            <person name="Zeng Q."/>
            <person name="Zhou S."/>
            <person name="Galagan J."/>
            <person name="Cuomo C.A."/>
            <person name="Kistler H.C."/>
            <person name="Rep M."/>
        </authorList>
    </citation>
    <scope>NUCLEOTIDE SEQUENCE [LARGE SCALE GENOMIC DNA]</scope>
    <source>
        <strain evidence="2">4287</strain>
    </source>
</reference>
<dbReference type="VEuPathDB" id="FungiDB:FOXG_18150"/>
<organism evidence="2 3">
    <name type="scientific">Fusarium oxysporum f. sp. lycopersici (strain 4287 / CBS 123668 / FGSC 9935 / NRRL 34936)</name>
    <name type="common">Fusarium vascular wilt of tomato</name>
    <dbReference type="NCBI Taxonomy" id="426428"/>
    <lineage>
        <taxon>Eukaryota</taxon>
        <taxon>Fungi</taxon>
        <taxon>Dikarya</taxon>
        <taxon>Ascomycota</taxon>
        <taxon>Pezizomycotina</taxon>
        <taxon>Sordariomycetes</taxon>
        <taxon>Hypocreomycetidae</taxon>
        <taxon>Hypocreales</taxon>
        <taxon>Nectriaceae</taxon>
        <taxon>Fusarium</taxon>
        <taxon>Fusarium oxysporum species complex</taxon>
    </lineage>
</organism>
<proteinExistence type="predicted"/>
<feature type="compositionally biased region" description="Basic and acidic residues" evidence="1">
    <location>
        <begin position="1"/>
        <end position="11"/>
    </location>
</feature>
<dbReference type="RefSeq" id="XP_018234486.1">
    <property type="nucleotide sequence ID" value="XM_018398196.1"/>
</dbReference>
<name>A0A0J9UEB2_FUSO4</name>
<dbReference type="EMBL" id="DS231697">
    <property type="protein sequence ID" value="KNA96440.1"/>
    <property type="molecule type" value="Genomic_DNA"/>
</dbReference>
<evidence type="ECO:0000313" key="3">
    <source>
        <dbReference type="Proteomes" id="UP000009097"/>
    </source>
</evidence>
<evidence type="ECO:0000313" key="2">
    <source>
        <dbReference type="EMBL" id="KNA96440.1"/>
    </source>
</evidence>
<dbReference type="GeneID" id="28958856"/>
<reference evidence="2" key="1">
    <citation type="submission" date="2007-04" db="EMBL/GenBank/DDBJ databases">
        <authorList>
            <consortium name="The Broad Institute Genome Sequencing Platform"/>
            <person name="Birren B."/>
            <person name="Lander E."/>
            <person name="Galagan J."/>
            <person name="Nusbaum C."/>
            <person name="Devon K."/>
            <person name="Ma L.-J."/>
            <person name="Jaffe D."/>
            <person name="Butler J."/>
            <person name="Alvarez P."/>
            <person name="Gnerre S."/>
            <person name="Grabherr M."/>
            <person name="Kleber M."/>
            <person name="Mauceli E."/>
            <person name="Brockman W."/>
            <person name="MacCallum I.A."/>
            <person name="Young S."/>
            <person name="LaButti K."/>
            <person name="DeCaprio D."/>
            <person name="Crawford M."/>
            <person name="Koehrsen M."/>
            <person name="Engels R."/>
            <person name="Montgomery P."/>
            <person name="Pearson M."/>
            <person name="Howarth C."/>
            <person name="Larson L."/>
            <person name="White J."/>
            <person name="O'Leary S."/>
            <person name="Kodira C."/>
            <person name="Zeng Q."/>
            <person name="Yandava C."/>
            <person name="Alvarado L."/>
            <person name="Kistler C."/>
            <person name="Shim W.-B."/>
            <person name="Kang S."/>
            <person name="Woloshuk C."/>
        </authorList>
    </citation>
    <scope>NUCLEOTIDE SEQUENCE</scope>
    <source>
        <strain evidence="2">4287</strain>
    </source>
</reference>